<dbReference type="EMBL" id="CAJOBC010000415">
    <property type="protein sequence ID" value="CAF3583252.1"/>
    <property type="molecule type" value="Genomic_DNA"/>
</dbReference>
<sequence>MQIGNGLINTLQHEMNEIMENLNRINGNSTKQCLKCSCFGKNSKKLKKKRHIPPEVAKLVQPLIYNIQQEKQYYEGYFRLTALKAETKQKKDNQKYLHKIQQIIKLNKDETNANQRKLQIIRNHLIQHQSIENPFQKYEGENLVQEVNLATNFYQINTHLDHLYDMTSMMSKEVDKHNQMISKIEKQAIEGAELVTQANQMGKEILGIKHYQNIRDDINSEIQHKQTEMFTKTAQQPFNYMLDY</sequence>
<dbReference type="Gene3D" id="1.20.5.110">
    <property type="match status" value="1"/>
</dbReference>
<name>A0A813SQG0_9BILA</name>
<evidence type="ECO:0000313" key="4">
    <source>
        <dbReference type="EMBL" id="CAF3667551.1"/>
    </source>
</evidence>
<dbReference type="Proteomes" id="UP000681722">
    <property type="component" value="Unassembled WGS sequence"/>
</dbReference>
<proteinExistence type="predicted"/>
<gene>
    <name evidence="1" type="ORF">GPM918_LOCUS3381</name>
    <name evidence="2" type="ORF">OVA965_LOCUS8790</name>
    <name evidence="3" type="ORF">SRO942_LOCUS3381</name>
    <name evidence="4" type="ORF">TMI583_LOCUS8786</name>
</gene>
<comment type="caution">
    <text evidence="1">The sequence shown here is derived from an EMBL/GenBank/DDBJ whole genome shotgun (WGS) entry which is preliminary data.</text>
</comment>
<dbReference type="Proteomes" id="UP000682733">
    <property type="component" value="Unassembled WGS sequence"/>
</dbReference>
<accession>A0A813SQG0</accession>
<evidence type="ECO:0000313" key="5">
    <source>
        <dbReference type="Proteomes" id="UP000663829"/>
    </source>
</evidence>
<dbReference type="Proteomes" id="UP000677228">
    <property type="component" value="Unassembled WGS sequence"/>
</dbReference>
<evidence type="ECO:0000313" key="3">
    <source>
        <dbReference type="EMBL" id="CAF3583252.1"/>
    </source>
</evidence>
<evidence type="ECO:0000313" key="2">
    <source>
        <dbReference type="EMBL" id="CAF0884362.1"/>
    </source>
</evidence>
<protein>
    <submittedName>
        <fullName evidence="1">Uncharacterized protein</fullName>
    </submittedName>
</protein>
<keyword evidence="5" id="KW-1185">Reference proteome</keyword>
<dbReference type="EMBL" id="CAJOBA010003011">
    <property type="protein sequence ID" value="CAF3667551.1"/>
    <property type="molecule type" value="Genomic_DNA"/>
</dbReference>
<evidence type="ECO:0000313" key="1">
    <source>
        <dbReference type="EMBL" id="CAF0798405.1"/>
    </source>
</evidence>
<dbReference type="Proteomes" id="UP000663829">
    <property type="component" value="Unassembled WGS sequence"/>
</dbReference>
<dbReference type="EMBL" id="CAJNOQ010000415">
    <property type="protein sequence ID" value="CAF0798405.1"/>
    <property type="molecule type" value="Genomic_DNA"/>
</dbReference>
<dbReference type="EMBL" id="CAJNOK010003010">
    <property type="protein sequence ID" value="CAF0884362.1"/>
    <property type="molecule type" value="Genomic_DNA"/>
</dbReference>
<dbReference type="AlphaFoldDB" id="A0A813SQG0"/>
<organism evidence="1 5">
    <name type="scientific">Didymodactylos carnosus</name>
    <dbReference type="NCBI Taxonomy" id="1234261"/>
    <lineage>
        <taxon>Eukaryota</taxon>
        <taxon>Metazoa</taxon>
        <taxon>Spiralia</taxon>
        <taxon>Gnathifera</taxon>
        <taxon>Rotifera</taxon>
        <taxon>Eurotatoria</taxon>
        <taxon>Bdelloidea</taxon>
        <taxon>Philodinida</taxon>
        <taxon>Philodinidae</taxon>
        <taxon>Didymodactylos</taxon>
    </lineage>
</organism>
<reference evidence="1" key="1">
    <citation type="submission" date="2021-02" db="EMBL/GenBank/DDBJ databases">
        <authorList>
            <person name="Nowell W R."/>
        </authorList>
    </citation>
    <scope>NUCLEOTIDE SEQUENCE</scope>
</reference>
<dbReference type="OrthoDB" id="10027984at2759"/>